<organism evidence="1">
    <name type="scientific">Candidatus Kentrum sp. DK</name>
    <dbReference type="NCBI Taxonomy" id="2126562"/>
    <lineage>
        <taxon>Bacteria</taxon>
        <taxon>Pseudomonadati</taxon>
        <taxon>Pseudomonadota</taxon>
        <taxon>Gammaproteobacteria</taxon>
        <taxon>Candidatus Kentrum</taxon>
    </lineage>
</organism>
<evidence type="ECO:0008006" key="3">
    <source>
        <dbReference type="Google" id="ProtNLM"/>
    </source>
</evidence>
<sequence length="88" mass="9609">MTAITFDTLKFTKRLTRSGASPELAEATAEAFKDAQHESAVATKTDMDLLRSDLGGRISSLESKIDTTRWILLILTIAVIAPQLKGIF</sequence>
<dbReference type="EMBL" id="CAADEY010000041">
    <property type="protein sequence ID" value="VFJ53868.1"/>
    <property type="molecule type" value="Genomic_DNA"/>
</dbReference>
<dbReference type="AlphaFoldDB" id="A0A450S5V1"/>
<dbReference type="EMBL" id="CAADEX010000016">
    <property type="protein sequence ID" value="VFJ47265.1"/>
    <property type="molecule type" value="Genomic_DNA"/>
</dbReference>
<proteinExistence type="predicted"/>
<evidence type="ECO:0000313" key="1">
    <source>
        <dbReference type="EMBL" id="VFJ47265.1"/>
    </source>
</evidence>
<evidence type="ECO:0000313" key="2">
    <source>
        <dbReference type="EMBL" id="VFJ53868.1"/>
    </source>
</evidence>
<accession>A0A450S5V1</accession>
<reference evidence="1" key="1">
    <citation type="submission" date="2019-02" db="EMBL/GenBank/DDBJ databases">
        <authorList>
            <person name="Gruber-Vodicka R. H."/>
            <person name="Seah K. B. B."/>
        </authorList>
    </citation>
    <scope>NUCLEOTIDE SEQUENCE</scope>
    <source>
        <strain evidence="2">BECK_DK161</strain>
        <strain evidence="1">BECK_DK47</strain>
    </source>
</reference>
<gene>
    <name evidence="1" type="ORF">BECKDK2373B_GA0170837_101629</name>
    <name evidence="2" type="ORF">BECKDK2373C_GA0170839_10414</name>
</gene>
<protein>
    <recommendedName>
        <fullName evidence="3">DUF1640 domain-containing protein</fullName>
    </recommendedName>
</protein>
<name>A0A450S5V1_9GAMM</name>